<evidence type="ECO:0000256" key="4">
    <source>
        <dbReference type="ARBA" id="ARBA00022670"/>
    </source>
</evidence>
<dbReference type="RefSeq" id="WP_200355156.1">
    <property type="nucleotide sequence ID" value="NZ_JAENIL010000013.1"/>
</dbReference>
<evidence type="ECO:0000313" key="10">
    <source>
        <dbReference type="Proteomes" id="UP000617628"/>
    </source>
</evidence>
<reference evidence="9" key="1">
    <citation type="submission" date="2021-01" db="EMBL/GenBank/DDBJ databases">
        <title>Modified the classification status of verrucomicrobia.</title>
        <authorList>
            <person name="Feng X."/>
        </authorList>
    </citation>
    <scope>NUCLEOTIDE SEQUENCE</scope>
    <source>
        <strain evidence="9">KCTC 13126</strain>
    </source>
</reference>
<dbReference type="GO" id="GO:0006508">
    <property type="term" value="P:proteolysis"/>
    <property type="evidence" value="ECO:0007669"/>
    <property type="project" value="UniProtKB-KW"/>
</dbReference>
<evidence type="ECO:0000256" key="8">
    <source>
        <dbReference type="ARBA" id="ARBA00031559"/>
    </source>
</evidence>
<evidence type="ECO:0000256" key="7">
    <source>
        <dbReference type="ARBA" id="ARBA00030836"/>
    </source>
</evidence>
<dbReference type="InterPro" id="IPR000816">
    <property type="entry name" value="Peptidase_C15"/>
</dbReference>
<proteinExistence type="inferred from homology"/>
<dbReference type="EMBL" id="JAENIL010000013">
    <property type="protein sequence ID" value="MBK1876940.1"/>
    <property type="molecule type" value="Genomic_DNA"/>
</dbReference>
<dbReference type="Pfam" id="PF01470">
    <property type="entry name" value="Peptidase_C15"/>
    <property type="match status" value="1"/>
</dbReference>
<keyword evidence="3" id="KW-0963">Cytoplasm</keyword>
<evidence type="ECO:0000313" key="9">
    <source>
        <dbReference type="EMBL" id="MBK1876940.1"/>
    </source>
</evidence>
<organism evidence="9 10">
    <name type="scientific">Pelagicoccus mobilis</name>
    <dbReference type="NCBI Taxonomy" id="415221"/>
    <lineage>
        <taxon>Bacteria</taxon>
        <taxon>Pseudomonadati</taxon>
        <taxon>Verrucomicrobiota</taxon>
        <taxon>Opitutia</taxon>
        <taxon>Puniceicoccales</taxon>
        <taxon>Pelagicoccaceae</taxon>
        <taxon>Pelagicoccus</taxon>
    </lineage>
</organism>
<dbReference type="AlphaFoldDB" id="A0A934RSU0"/>
<evidence type="ECO:0000256" key="5">
    <source>
        <dbReference type="ARBA" id="ARBA00022801"/>
    </source>
</evidence>
<dbReference type="Gene3D" id="3.40.630.20">
    <property type="entry name" value="Peptidase C15, pyroglutamyl peptidase I-like"/>
    <property type="match status" value="1"/>
</dbReference>
<keyword evidence="10" id="KW-1185">Reference proteome</keyword>
<comment type="similarity">
    <text evidence="1">Belongs to the peptidase C15 family.</text>
</comment>
<evidence type="ECO:0000256" key="6">
    <source>
        <dbReference type="ARBA" id="ARBA00022807"/>
    </source>
</evidence>
<sequence>MNLLLAGIEPTVPTSEAVAWRYLSVIGEMEFEGHHVVTLRLPAVWDDCFLPLKDCLSQKWDAVVCLADADSESIEVERIAINETDVSTKDRSGRRPRGKVIVPDGEPGYWSTLPYRELALQLTNAKLQASGSHSAGTGLANFVFYRMMHALSVSERRLSAGLIHLPERRFEEEKAERFASVLVSCLDGNREPEDSLKLNLDRIQARSGVQPRSR</sequence>
<protein>
    <recommendedName>
        <fullName evidence="2">Pyrrolidone-carboxylate peptidase</fullName>
    </recommendedName>
    <alternativeName>
        <fullName evidence="7">5-oxoprolyl-peptidase</fullName>
    </alternativeName>
    <alternativeName>
        <fullName evidence="8">Pyroglutamyl-peptidase I</fullName>
    </alternativeName>
</protein>
<dbReference type="Proteomes" id="UP000617628">
    <property type="component" value="Unassembled WGS sequence"/>
</dbReference>
<dbReference type="GO" id="GO:0005829">
    <property type="term" value="C:cytosol"/>
    <property type="evidence" value="ECO:0007669"/>
    <property type="project" value="InterPro"/>
</dbReference>
<keyword evidence="5" id="KW-0378">Hydrolase</keyword>
<dbReference type="SUPFAM" id="SSF53182">
    <property type="entry name" value="Pyrrolidone carboxyl peptidase (pyroglutamate aminopeptidase)"/>
    <property type="match status" value="1"/>
</dbReference>
<dbReference type="GO" id="GO:0016920">
    <property type="term" value="F:pyroglutamyl-peptidase activity"/>
    <property type="evidence" value="ECO:0007669"/>
    <property type="project" value="InterPro"/>
</dbReference>
<gene>
    <name evidence="9" type="ORF">JIN87_08680</name>
</gene>
<keyword evidence="4" id="KW-0645">Protease</keyword>
<accession>A0A934RSU0</accession>
<evidence type="ECO:0000256" key="3">
    <source>
        <dbReference type="ARBA" id="ARBA00022490"/>
    </source>
</evidence>
<dbReference type="PRINTS" id="PR00706">
    <property type="entry name" value="PYROGLUPTASE"/>
</dbReference>
<dbReference type="InterPro" id="IPR036440">
    <property type="entry name" value="Peptidase_C15-like_sf"/>
</dbReference>
<keyword evidence="6" id="KW-0788">Thiol protease</keyword>
<evidence type="ECO:0000256" key="2">
    <source>
        <dbReference type="ARBA" id="ARBA00019191"/>
    </source>
</evidence>
<comment type="caution">
    <text evidence="9">The sequence shown here is derived from an EMBL/GenBank/DDBJ whole genome shotgun (WGS) entry which is preliminary data.</text>
</comment>
<dbReference type="InterPro" id="IPR016125">
    <property type="entry name" value="Peptidase_C15-like"/>
</dbReference>
<name>A0A934RSU0_9BACT</name>
<evidence type="ECO:0000256" key="1">
    <source>
        <dbReference type="ARBA" id="ARBA00006641"/>
    </source>
</evidence>